<organism evidence="1 2">
    <name type="scientific">Klebsiella pneumoniae</name>
    <dbReference type="NCBI Taxonomy" id="573"/>
    <lineage>
        <taxon>Bacteria</taxon>
        <taxon>Pseudomonadati</taxon>
        <taxon>Pseudomonadota</taxon>
        <taxon>Gammaproteobacteria</taxon>
        <taxon>Enterobacterales</taxon>
        <taxon>Enterobacteriaceae</taxon>
        <taxon>Klebsiella/Raoultella group</taxon>
        <taxon>Klebsiella</taxon>
        <taxon>Klebsiella pneumoniae complex</taxon>
    </lineage>
</organism>
<accession>A0A3S4GRM0</accession>
<reference evidence="1 2" key="1">
    <citation type="submission" date="2018-12" db="EMBL/GenBank/DDBJ databases">
        <authorList>
            <consortium name="Pathogen Informatics"/>
        </authorList>
    </citation>
    <scope>NUCLEOTIDE SEQUENCE [LARGE SCALE GENOMIC DNA]</scope>
    <source>
        <strain evidence="1 2">NCTC13635</strain>
    </source>
</reference>
<dbReference type="EMBL" id="LR134162">
    <property type="protein sequence ID" value="VEB05795.1"/>
    <property type="molecule type" value="Genomic_DNA"/>
</dbReference>
<evidence type="ECO:0000313" key="1">
    <source>
        <dbReference type="EMBL" id="VEB05795.1"/>
    </source>
</evidence>
<dbReference type="AlphaFoldDB" id="A0A3S4GRM0"/>
<sequence>MGIQNQTTSATTQASLMRCSSRLPLSDGSSMPVTAGTRLVLGKITSRVIRNCFQRRGWRTFTVGGVNQKAGSVRTSVRSPSVSSGAISATSCRRVSDCVQA</sequence>
<protein>
    <submittedName>
        <fullName evidence="1">Uncharacterized protein</fullName>
    </submittedName>
</protein>
<evidence type="ECO:0000313" key="2">
    <source>
        <dbReference type="Proteomes" id="UP000282433"/>
    </source>
</evidence>
<gene>
    <name evidence="1" type="ORF">NCTC13635_05512</name>
</gene>
<name>A0A3S4GRM0_KLEPN</name>
<proteinExistence type="predicted"/>
<dbReference type="Proteomes" id="UP000282433">
    <property type="component" value="Chromosome"/>
</dbReference>